<gene>
    <name evidence="2" type="ORF">CHUDEA4_1310</name>
    <name evidence="3" type="ORF">GY17_00003708</name>
</gene>
<protein>
    <recommendedName>
        <fullName evidence="1">Glycine zipper domain-containing protein</fullName>
    </recommendedName>
</protein>
<evidence type="ECO:0000259" key="1">
    <source>
        <dbReference type="Pfam" id="PF13488"/>
    </source>
</evidence>
<evidence type="ECO:0000313" key="4">
    <source>
        <dbReference type="Proteomes" id="UP001429100"/>
    </source>
</evidence>
<dbReference type="Pfam" id="PF13488">
    <property type="entry name" value="Gly-zipper_Omp"/>
    <property type="match status" value="1"/>
</dbReference>
<dbReference type="InterPro" id="IPR039567">
    <property type="entry name" value="Gly-zipper"/>
</dbReference>
<dbReference type="VEuPathDB" id="CryptoDB:CHUDEA4_1310"/>
<proteinExistence type="predicted"/>
<reference evidence="2" key="2">
    <citation type="submission" date="2015-08" db="EMBL/GenBank/DDBJ databases">
        <authorList>
            <person name="Babu N.S."/>
            <person name="Beckwith C.J."/>
            <person name="Beseler K.G."/>
            <person name="Brison A."/>
            <person name="Carone J.V."/>
            <person name="Caskin T.P."/>
            <person name="Diamond M."/>
            <person name="Durham M.E."/>
            <person name="Foxe J.M."/>
            <person name="Go M."/>
            <person name="Henderson B.A."/>
            <person name="Jones I.B."/>
            <person name="McGettigan J.A."/>
            <person name="Micheletti S.J."/>
            <person name="Nasrallah M.E."/>
            <person name="Ortiz D."/>
            <person name="Piller C.R."/>
            <person name="Privatt S.R."/>
            <person name="Schneider S.L."/>
            <person name="Sharp S."/>
            <person name="Smith T.C."/>
            <person name="Stanton J.D."/>
            <person name="Ullery H.E."/>
            <person name="Wilson R.J."/>
            <person name="Serrano M.G."/>
            <person name="Buck G."/>
            <person name="Lee V."/>
            <person name="Wang Y."/>
            <person name="Carvalho R."/>
            <person name="Voegtly L."/>
            <person name="Shi R."/>
            <person name="Duckworth R."/>
            <person name="Johnson A."/>
            <person name="Loviza R."/>
            <person name="Walstead R."/>
            <person name="Shah Z."/>
            <person name="Kiflezghi M."/>
            <person name="Wade K."/>
            <person name="Ball S.L."/>
            <person name="Bradley K.W."/>
            <person name="Asai D.J."/>
            <person name="Bowman C.A."/>
            <person name="Russell D.A."/>
            <person name="Pope W.H."/>
            <person name="Jacobs-Sera D."/>
            <person name="Hendrix R.W."/>
            <person name="Hatfull G.F."/>
        </authorList>
    </citation>
    <scope>NUCLEOTIDE SEQUENCE [LARGE SCALE GENOMIC DNA]</scope>
</reference>
<reference evidence="3 4" key="3">
    <citation type="submission" date="2017-10" db="EMBL/GenBank/DDBJ databases">
        <title>Consistent, comparative and evidence-based genome annotation and re-annotation for the closely-related species, Cryptosporidium parvum, C. hominis and C. tyzzeri.</title>
        <authorList>
            <person name="Baptista R.P."/>
            <person name="Li Y."/>
            <person name="Sateriale A."/>
            <person name="Striepen B."/>
            <person name="Kissinger J.C."/>
        </authorList>
    </citation>
    <scope>NUCLEOTIDE SEQUENCE [LARGE SCALE GENOMIC DNA]</scope>
    <source>
        <strain evidence="3">30976</strain>
    </source>
</reference>
<dbReference type="AlphaFoldDB" id="A0A0S4TDU9"/>
<feature type="domain" description="Glycine zipper" evidence="1">
    <location>
        <begin position="451"/>
        <end position="492"/>
    </location>
</feature>
<evidence type="ECO:0000313" key="2">
    <source>
        <dbReference type="EMBL" id="CUV05508.1"/>
    </source>
</evidence>
<accession>A0A0S4TDU9</accession>
<dbReference type="OrthoDB" id="340343at2759"/>
<organism evidence="2">
    <name type="scientific">Cryptosporidium hominis</name>
    <dbReference type="NCBI Taxonomy" id="237895"/>
    <lineage>
        <taxon>Eukaryota</taxon>
        <taxon>Sar</taxon>
        <taxon>Alveolata</taxon>
        <taxon>Apicomplexa</taxon>
        <taxon>Conoidasida</taxon>
        <taxon>Coccidia</taxon>
        <taxon>Eucoccidiorida</taxon>
        <taxon>Eimeriorina</taxon>
        <taxon>Cryptosporidiidae</taxon>
        <taxon>Cryptosporidium</taxon>
    </lineage>
</organism>
<evidence type="ECO:0000313" key="3">
    <source>
        <dbReference type="EMBL" id="PPS93368.1"/>
    </source>
</evidence>
<dbReference type="VEuPathDB" id="CryptoDB:GY17_00003708"/>
<dbReference type="Proteomes" id="UP000199752">
    <property type="component" value="Chromosome 4"/>
</dbReference>
<dbReference type="Proteomes" id="UP001429100">
    <property type="component" value="Unassembled WGS sequence"/>
</dbReference>
<dbReference type="EMBL" id="LN877950">
    <property type="protein sequence ID" value="CUV05508.1"/>
    <property type="molecule type" value="Genomic_DNA"/>
</dbReference>
<reference evidence="3 4" key="1">
    <citation type="submission" date="2014-11" db="EMBL/GenBank/DDBJ databases">
        <title>Comparative genomic analysis of Cryptosporidium hominis reveals occurrence of genetic recombination in virulent subtypes.</title>
        <authorList>
            <person name="Guo Y."/>
            <person name="Tang K."/>
            <person name="Frace M."/>
            <person name="Li N."/>
            <person name="Roellig D.M."/>
            <person name="Sammons S."/>
            <person name="Knipe K."/>
            <person name="Rowe L."/>
            <person name="Feng Y."/>
            <person name="Xiao L."/>
        </authorList>
    </citation>
    <scope>NUCLEOTIDE SEQUENCE [LARGE SCALE GENOMIC DNA]</scope>
    <source>
        <strain evidence="3">30976</strain>
    </source>
</reference>
<dbReference type="EMBL" id="JTAI01000021">
    <property type="protein sequence ID" value="PPS93368.1"/>
    <property type="molecule type" value="Genomic_DNA"/>
</dbReference>
<sequence>MEKTITNIYGEKYSKNNNLDSNLMRYGKKELLNSSEIISLPKNERKLKCEDFSLNKIVKNLNHEELIEELMIDLSSLLVKLKNSLEEYQAENCAINIKKNVIDLVRVCISVGLRVGAILEEKCKLLGEDCTVLSKYSLSYNWFIYWNDNFPKSTGISNDIQEFNEIEMDNIISQNKNNIEEYHVCTVNCVKHEKFISDFKMLSKIANNLFNQAFIMSIWNTKNDNFIEIEYFNINNNVTSILENDIYYADNQDNDQILNDNKLINTNFEKKSNIDHHYSQNQNSYKLSIDENELNVDEIDYDEEISDNLSNNANYILLPEVIVCPSSIHDFNSNKSILEVNHSNSNSCQFSEIQFGLINQSRRASIVMENIDIESLIECKNKVTNIKHSMIKIREVQTEIYKLIIESTGEIDYLEEQSALAQINTAQGASSVAKGSKSKANWWPFHGSTAGLVCGGAAGLILGPIGVSFGAAIGGALGLTFGNMIKNHCHEKMDDIIKECEARTTKKKNHINSNQIKNNEQIMPNINFIRENQTYFKTIINKKMDEKYQLLFEVKDNNKSNHNHLISDSNSIIEEKYDKYISKATLSDILENVDIIP</sequence>
<dbReference type="VEuPathDB" id="CryptoDB:Chro.40150"/>
<keyword evidence="4" id="KW-1185">Reference proteome</keyword>
<dbReference type="VEuPathDB" id="CryptoDB:ChTU502y2012_413g0115"/>
<name>A0A0S4TDU9_CRYHO</name>